<feature type="domain" description="Kazal-like" evidence="2">
    <location>
        <begin position="203"/>
        <end position="258"/>
    </location>
</feature>
<dbReference type="Pfam" id="PF07648">
    <property type="entry name" value="Kazal_2"/>
    <property type="match status" value="4"/>
</dbReference>
<dbReference type="InterPro" id="IPR036058">
    <property type="entry name" value="Kazal_dom_sf"/>
</dbReference>
<dbReference type="PANTHER" id="PTHR21131:SF0">
    <property type="entry name" value="GEO10195P1-RELATED"/>
    <property type="match status" value="1"/>
</dbReference>
<gene>
    <name evidence="3" type="primary">Isp1</name>
</gene>
<sequence>MKFCSGILLVLLLNAATRRVYADEDTEDSSDDRDVAESAPASTLNCWDYCEYTHPYYDPICVSDQQTYYNICYLRCENEYREQVGLKPLWMKYEFACIYVPCNCPNTYSPVCDEYGSSHYNFCYLDCASRQSRVNGYGSIAYQHGGLCIGDPCACPYVVKPLCAYDGKKYETFGNPCLLRCENARRQNQNLPLMKEQYPGECKTPVKKCTDECKSSPPFPVCGTNNVTYLNVCYLNCASLEAIQNGQKPIFIAKIGPC</sequence>
<dbReference type="PANTHER" id="PTHR21131">
    <property type="entry name" value="SERINE-TYPE ENDOPEPTIDASE INHIBITOR"/>
    <property type="match status" value="1"/>
</dbReference>
<keyword evidence="3" id="KW-0378">Hydrolase</keyword>
<evidence type="ECO:0000259" key="2">
    <source>
        <dbReference type="PROSITE" id="PS51465"/>
    </source>
</evidence>
<dbReference type="EMBL" id="MW244689">
    <property type="protein sequence ID" value="QRN45223.1"/>
    <property type="molecule type" value="mRNA"/>
</dbReference>
<proteinExistence type="evidence at transcript level"/>
<feature type="domain" description="Kazal-like" evidence="2">
    <location>
        <begin position="40"/>
        <end position="99"/>
    </location>
</feature>
<feature type="domain" description="Kazal-like" evidence="2">
    <location>
        <begin position="142"/>
        <end position="202"/>
    </location>
</feature>
<organism evidence="3">
    <name type="scientific">Tineola bisselliella</name>
    <name type="common">Webbing clothes moth</name>
    <name type="synonym">Tinea bisselliella</name>
    <dbReference type="NCBI Taxonomy" id="93883"/>
    <lineage>
        <taxon>Eukaryota</taxon>
        <taxon>Metazoa</taxon>
        <taxon>Ecdysozoa</taxon>
        <taxon>Arthropoda</taxon>
        <taxon>Hexapoda</taxon>
        <taxon>Insecta</taxon>
        <taxon>Pterygota</taxon>
        <taxon>Neoptera</taxon>
        <taxon>Endopterygota</taxon>
        <taxon>Lepidoptera</taxon>
        <taxon>Glossata</taxon>
        <taxon>Ditrysia</taxon>
        <taxon>Tineoidea</taxon>
        <taxon>Tineidae</taxon>
        <taxon>Tineinae</taxon>
        <taxon>Tineola</taxon>
    </lineage>
</organism>
<keyword evidence="3" id="KW-0645">Protease</keyword>
<dbReference type="AlphaFoldDB" id="A0A891XGY1"/>
<name>A0A891XGY1_TINBI</name>
<dbReference type="GO" id="GO:0008233">
    <property type="term" value="F:peptidase activity"/>
    <property type="evidence" value="ECO:0007669"/>
    <property type="project" value="UniProtKB-KW"/>
</dbReference>
<accession>A0A891XGY1</accession>
<dbReference type="SMART" id="SM00280">
    <property type="entry name" value="KAZAL"/>
    <property type="match status" value="3"/>
</dbReference>
<dbReference type="PROSITE" id="PS51465">
    <property type="entry name" value="KAZAL_2"/>
    <property type="match status" value="3"/>
</dbReference>
<dbReference type="SUPFAM" id="SSF100895">
    <property type="entry name" value="Kazal-type serine protease inhibitors"/>
    <property type="match status" value="4"/>
</dbReference>
<reference evidence="3" key="1">
    <citation type="journal article" name="Insect Biochem. Mol. Biol.">
        <title>Silk of the common clothes moth, Tineola bisselliella, a cosmopolitan pest belonging to the basal ditrysian moth line.</title>
        <authorList>
            <person name="Rouhova L."/>
            <person name="Kludkiewicz B."/>
            <person name="Sehadova H."/>
            <person name="Sery M."/>
            <person name="Kucerova L."/>
            <person name="Konik P."/>
            <person name="Zurovec M."/>
        </authorList>
    </citation>
    <scope>NUCLEOTIDE SEQUENCE</scope>
    <source>
        <tissue evidence="3">Silk glands</tissue>
    </source>
</reference>
<dbReference type="InterPro" id="IPR002350">
    <property type="entry name" value="Kazal_dom"/>
</dbReference>
<keyword evidence="1" id="KW-0732">Signal</keyword>
<dbReference type="GO" id="GO:0006508">
    <property type="term" value="P:proteolysis"/>
    <property type="evidence" value="ECO:0007669"/>
    <property type="project" value="UniProtKB-KW"/>
</dbReference>
<dbReference type="Gene3D" id="3.30.60.30">
    <property type="match status" value="4"/>
</dbReference>
<protein>
    <submittedName>
        <fullName evidence="3">Inhibitor serine protease 1</fullName>
    </submittedName>
</protein>
<dbReference type="InterPro" id="IPR053265">
    <property type="entry name" value="Serpin"/>
</dbReference>
<evidence type="ECO:0000256" key="1">
    <source>
        <dbReference type="SAM" id="SignalP"/>
    </source>
</evidence>
<feature type="signal peptide" evidence="1">
    <location>
        <begin position="1"/>
        <end position="22"/>
    </location>
</feature>
<evidence type="ECO:0000313" key="3">
    <source>
        <dbReference type="EMBL" id="QRN45223.1"/>
    </source>
</evidence>
<feature type="chain" id="PRO_5032617443" evidence="1">
    <location>
        <begin position="23"/>
        <end position="258"/>
    </location>
</feature>